<dbReference type="EMBL" id="BPVZ01000004">
    <property type="protein sequence ID" value="GKU90251.1"/>
    <property type="molecule type" value="Genomic_DNA"/>
</dbReference>
<proteinExistence type="predicted"/>
<dbReference type="AlphaFoldDB" id="A0AAV5HSH9"/>
<evidence type="ECO:0000313" key="2">
    <source>
        <dbReference type="Proteomes" id="UP001054252"/>
    </source>
</evidence>
<organism evidence="1 2">
    <name type="scientific">Rubroshorea leprosula</name>
    <dbReference type="NCBI Taxonomy" id="152421"/>
    <lineage>
        <taxon>Eukaryota</taxon>
        <taxon>Viridiplantae</taxon>
        <taxon>Streptophyta</taxon>
        <taxon>Embryophyta</taxon>
        <taxon>Tracheophyta</taxon>
        <taxon>Spermatophyta</taxon>
        <taxon>Magnoliopsida</taxon>
        <taxon>eudicotyledons</taxon>
        <taxon>Gunneridae</taxon>
        <taxon>Pentapetalae</taxon>
        <taxon>rosids</taxon>
        <taxon>malvids</taxon>
        <taxon>Malvales</taxon>
        <taxon>Dipterocarpaceae</taxon>
        <taxon>Rubroshorea</taxon>
    </lineage>
</organism>
<protein>
    <submittedName>
        <fullName evidence="1">Uncharacterized protein</fullName>
    </submittedName>
</protein>
<comment type="caution">
    <text evidence="1">The sequence shown here is derived from an EMBL/GenBank/DDBJ whole genome shotgun (WGS) entry which is preliminary data.</text>
</comment>
<dbReference type="Proteomes" id="UP001054252">
    <property type="component" value="Unassembled WGS sequence"/>
</dbReference>
<accession>A0AAV5HSH9</accession>
<gene>
    <name evidence="1" type="ORF">SLEP1_g4261</name>
</gene>
<name>A0AAV5HSH9_9ROSI</name>
<sequence>MFQDELFFIVVAIGMVLEPQSPVAGSTYCYGAEVLVNIDVPTSKKDMEQSKEETKKLSLGFFIGLSWNPKVLNCFSYSSSLCGP</sequence>
<reference evidence="1 2" key="1">
    <citation type="journal article" date="2021" name="Commun. Biol.">
        <title>The genome of Shorea leprosula (Dipterocarpaceae) highlights the ecological relevance of drought in aseasonal tropical rainforests.</title>
        <authorList>
            <person name="Ng K.K.S."/>
            <person name="Kobayashi M.J."/>
            <person name="Fawcett J.A."/>
            <person name="Hatakeyama M."/>
            <person name="Paape T."/>
            <person name="Ng C.H."/>
            <person name="Ang C.C."/>
            <person name="Tnah L.H."/>
            <person name="Lee C.T."/>
            <person name="Nishiyama T."/>
            <person name="Sese J."/>
            <person name="O'Brien M.J."/>
            <person name="Copetti D."/>
            <person name="Mohd Noor M.I."/>
            <person name="Ong R.C."/>
            <person name="Putra M."/>
            <person name="Sireger I.Z."/>
            <person name="Indrioko S."/>
            <person name="Kosugi Y."/>
            <person name="Izuno A."/>
            <person name="Isagi Y."/>
            <person name="Lee S.L."/>
            <person name="Shimizu K.K."/>
        </authorList>
    </citation>
    <scope>NUCLEOTIDE SEQUENCE [LARGE SCALE GENOMIC DNA]</scope>
    <source>
        <strain evidence="1">214</strain>
    </source>
</reference>
<evidence type="ECO:0000313" key="1">
    <source>
        <dbReference type="EMBL" id="GKU90251.1"/>
    </source>
</evidence>
<keyword evidence="2" id="KW-1185">Reference proteome</keyword>